<evidence type="ECO:0000256" key="4">
    <source>
        <dbReference type="ARBA" id="ARBA00022438"/>
    </source>
</evidence>
<dbReference type="PANTHER" id="PTHR43722">
    <property type="entry name" value="PROLINE IMINOPEPTIDASE"/>
    <property type="match status" value="1"/>
</dbReference>
<dbReference type="PATRIC" id="fig|1264554.4.peg.423"/>
<evidence type="ECO:0000256" key="1">
    <source>
        <dbReference type="ARBA" id="ARBA00001585"/>
    </source>
</evidence>
<accession>A0A0F5H171</accession>
<feature type="active site" description="Proton donor" evidence="9">
    <location>
        <position position="294"/>
    </location>
</feature>
<dbReference type="NCBIfam" id="TIGR01249">
    <property type="entry name" value="pro_imino_pep_1"/>
    <property type="match status" value="1"/>
</dbReference>
<name>A0A0F5H171_9BACT</name>
<dbReference type="InterPro" id="IPR029058">
    <property type="entry name" value="AB_hydrolase_fold"/>
</dbReference>
<dbReference type="GO" id="GO:0004177">
    <property type="term" value="F:aminopeptidase activity"/>
    <property type="evidence" value="ECO:0007669"/>
    <property type="project" value="UniProtKB-UniRule"/>
</dbReference>
<evidence type="ECO:0000256" key="11">
    <source>
        <dbReference type="SAM" id="Phobius"/>
    </source>
</evidence>
<dbReference type="EC" id="3.4.11.5" evidence="8 10"/>
<evidence type="ECO:0000256" key="10">
    <source>
        <dbReference type="RuleBase" id="RU003421"/>
    </source>
</evidence>
<dbReference type="PANTHER" id="PTHR43722:SF1">
    <property type="entry name" value="PROLINE IMINOPEPTIDASE"/>
    <property type="match status" value="1"/>
</dbReference>
<comment type="catalytic activity">
    <reaction evidence="1 8 10">
        <text>Release of N-terminal proline from a peptide.</text>
        <dbReference type="EC" id="3.4.11.5"/>
    </reaction>
</comment>
<proteinExistence type="inferred from homology"/>
<feature type="domain" description="AB hydrolase-1" evidence="12">
    <location>
        <begin position="40"/>
        <end position="297"/>
    </location>
</feature>
<dbReference type="PRINTS" id="PR00793">
    <property type="entry name" value="PROAMNOPTASE"/>
</dbReference>
<evidence type="ECO:0000256" key="6">
    <source>
        <dbReference type="ARBA" id="ARBA00022670"/>
    </source>
</evidence>
<gene>
    <name evidence="13" type="primary">pip</name>
    <name evidence="13" type="ORF">MMELEA_04780</name>
</gene>
<keyword evidence="14" id="KW-1185">Reference proteome</keyword>
<evidence type="ECO:0000256" key="2">
    <source>
        <dbReference type="ARBA" id="ARBA00004496"/>
    </source>
</evidence>
<evidence type="ECO:0000256" key="7">
    <source>
        <dbReference type="ARBA" id="ARBA00022801"/>
    </source>
</evidence>
<feature type="active site" evidence="9">
    <location>
        <position position="266"/>
    </location>
</feature>
<keyword evidence="11" id="KW-0472">Membrane</keyword>
<dbReference type="Gene3D" id="3.40.50.1820">
    <property type="entry name" value="alpha/beta hydrolase"/>
    <property type="match status" value="1"/>
</dbReference>
<comment type="subcellular location">
    <subcellularLocation>
        <location evidence="2 8">Cytoplasm</location>
    </subcellularLocation>
</comment>
<dbReference type="AlphaFoldDB" id="A0A0F5H171"/>
<feature type="transmembrane region" description="Helical" evidence="11">
    <location>
        <begin position="108"/>
        <end position="127"/>
    </location>
</feature>
<comment type="similarity">
    <text evidence="3 8 10">Belongs to the peptidase S33 family.</text>
</comment>
<dbReference type="SUPFAM" id="SSF53474">
    <property type="entry name" value="alpha/beta-Hydrolases"/>
    <property type="match status" value="1"/>
</dbReference>
<dbReference type="RefSeq" id="WP_046096902.1">
    <property type="nucleotide sequence ID" value="NZ_JZXN01000015.1"/>
</dbReference>
<dbReference type="STRING" id="29561.MM26B8_03430"/>
<evidence type="ECO:0000256" key="3">
    <source>
        <dbReference type="ARBA" id="ARBA00010088"/>
    </source>
</evidence>
<evidence type="ECO:0000256" key="5">
    <source>
        <dbReference type="ARBA" id="ARBA00022490"/>
    </source>
</evidence>
<sequence>MNKYLNYLYPEIEPYEKNFLQVDEIHQIYYEISGNKNGIPILFIHGGPGGATSAYCRRYFDPKYYKIVLFDQRGCGLSKPSLELKNNTTQNLVQDIELLRKHLKIKQFILFGGSWGTTLGLIYAINYPRNVKALVLRGIYLSRQKDIEWLYQEGASYFKPLEYEQYVSLLDKKQRKNIVKSYWELMNSNDLNLRNKALIEWARWENSLISLSKNKFNEKEIKKNSEIALLENYYFVNNTFIEENYILNNIHKIKDIKTFIVHGEYDLDCRPSGAYELSKKLNNCELFFIPKSGHSQKEWRISKKLVEITNLLINEK</sequence>
<evidence type="ECO:0000256" key="8">
    <source>
        <dbReference type="PIRNR" id="PIRNR006431"/>
    </source>
</evidence>
<evidence type="ECO:0000259" key="12">
    <source>
        <dbReference type="Pfam" id="PF00561"/>
    </source>
</evidence>
<keyword evidence="5 8" id="KW-0963">Cytoplasm</keyword>
<reference evidence="13 14" key="1">
    <citation type="submission" date="2015-03" db="EMBL/GenBank/DDBJ databases">
        <title>Genome sequence of Mycoplasma meleagridis strain ATCC 25294.</title>
        <authorList>
            <person name="Yacoub E."/>
            <person name="Blanchard A."/>
            <person name="Sirand-Pugnet P."/>
            <person name="Mardassi B.B.A."/>
        </authorList>
    </citation>
    <scope>NUCLEOTIDE SEQUENCE [LARGE SCALE GENOMIC DNA]</scope>
    <source>
        <strain evidence="13 14">ATCC 25294</strain>
    </source>
</reference>
<dbReference type="InterPro" id="IPR002410">
    <property type="entry name" value="Peptidase_S33"/>
</dbReference>
<protein>
    <recommendedName>
        <fullName evidence="8 10">Proline iminopeptidase</fullName>
        <shortName evidence="8">PIP</shortName>
        <ecNumber evidence="8 10">3.4.11.5</ecNumber>
    </recommendedName>
    <alternativeName>
        <fullName evidence="8">Prolyl aminopeptidase</fullName>
    </alternativeName>
</protein>
<dbReference type="InterPro" id="IPR000073">
    <property type="entry name" value="AB_hydrolase_1"/>
</dbReference>
<dbReference type="GO" id="GO:0005737">
    <property type="term" value="C:cytoplasm"/>
    <property type="evidence" value="ECO:0007669"/>
    <property type="project" value="UniProtKB-SubCell"/>
</dbReference>
<organism evidence="13 14">
    <name type="scientific">Mycoplasmopsis meleagridis ATCC 25294</name>
    <dbReference type="NCBI Taxonomy" id="1264554"/>
    <lineage>
        <taxon>Bacteria</taxon>
        <taxon>Bacillati</taxon>
        <taxon>Mycoplasmatota</taxon>
        <taxon>Mycoplasmoidales</taxon>
        <taxon>Metamycoplasmataceae</taxon>
        <taxon>Mycoplasmopsis</taxon>
    </lineage>
</organism>
<evidence type="ECO:0000313" key="14">
    <source>
        <dbReference type="Proteomes" id="UP000033750"/>
    </source>
</evidence>
<feature type="active site" description="Nucleophile" evidence="9">
    <location>
        <position position="114"/>
    </location>
</feature>
<dbReference type="InterPro" id="IPR005944">
    <property type="entry name" value="Pro_iminopeptidase"/>
</dbReference>
<keyword evidence="4 8" id="KW-0031">Aminopeptidase</keyword>
<dbReference type="GO" id="GO:0006508">
    <property type="term" value="P:proteolysis"/>
    <property type="evidence" value="ECO:0007669"/>
    <property type="project" value="UniProtKB-KW"/>
</dbReference>
<dbReference type="PIRSF" id="PIRSF006431">
    <property type="entry name" value="Pept_S33"/>
    <property type="match status" value="1"/>
</dbReference>
<keyword evidence="11" id="KW-0812">Transmembrane</keyword>
<dbReference type="Proteomes" id="UP000033750">
    <property type="component" value="Unassembled WGS sequence"/>
</dbReference>
<dbReference type="Pfam" id="PF00561">
    <property type="entry name" value="Abhydrolase_1"/>
    <property type="match status" value="1"/>
</dbReference>
<keyword evidence="7 8" id="KW-0378">Hydrolase</keyword>
<dbReference type="OrthoDB" id="53505at2"/>
<comment type="caution">
    <text evidence="13">The sequence shown here is derived from an EMBL/GenBank/DDBJ whole genome shotgun (WGS) entry which is preliminary data.</text>
</comment>
<dbReference type="EMBL" id="JZXN01000015">
    <property type="protein sequence ID" value="KKB26900.1"/>
    <property type="molecule type" value="Genomic_DNA"/>
</dbReference>
<keyword evidence="6 8" id="KW-0645">Protease</keyword>
<evidence type="ECO:0000313" key="13">
    <source>
        <dbReference type="EMBL" id="KKB26900.1"/>
    </source>
</evidence>
<keyword evidence="11" id="KW-1133">Transmembrane helix</keyword>
<evidence type="ECO:0000256" key="9">
    <source>
        <dbReference type="PIRSR" id="PIRSR006431-1"/>
    </source>
</evidence>